<evidence type="ECO:0000313" key="2">
    <source>
        <dbReference type="Proteomes" id="UP000825890"/>
    </source>
</evidence>
<accession>A0A9P3FL42</accession>
<comment type="caution">
    <text evidence="1">The sequence shown here is derived from an EMBL/GenBank/DDBJ whole genome shotgun (WGS) entry which is preliminary data.</text>
</comment>
<proteinExistence type="predicted"/>
<dbReference type="PANTHER" id="PTHR42085:SF1">
    <property type="entry name" value="F-BOX DOMAIN-CONTAINING PROTEIN"/>
    <property type="match status" value="1"/>
</dbReference>
<dbReference type="GeneID" id="68297213"/>
<organism evidence="1 2">
    <name type="scientific">Cercospora kikuchii</name>
    <dbReference type="NCBI Taxonomy" id="84275"/>
    <lineage>
        <taxon>Eukaryota</taxon>
        <taxon>Fungi</taxon>
        <taxon>Dikarya</taxon>
        <taxon>Ascomycota</taxon>
        <taxon>Pezizomycotina</taxon>
        <taxon>Dothideomycetes</taxon>
        <taxon>Dothideomycetidae</taxon>
        <taxon>Mycosphaerellales</taxon>
        <taxon>Mycosphaerellaceae</taxon>
        <taxon>Cercospora</taxon>
    </lineage>
</organism>
<dbReference type="InterPro" id="IPR038883">
    <property type="entry name" value="AN11006-like"/>
</dbReference>
<dbReference type="AlphaFoldDB" id="A0A9P3FL42"/>
<dbReference type="RefSeq" id="XP_044663071.1">
    <property type="nucleotide sequence ID" value="XM_044807136.1"/>
</dbReference>
<dbReference type="EMBL" id="BOLY01000008">
    <property type="protein sequence ID" value="GIZ48584.1"/>
    <property type="molecule type" value="Genomic_DNA"/>
</dbReference>
<dbReference type="Proteomes" id="UP000825890">
    <property type="component" value="Unassembled WGS sequence"/>
</dbReference>
<dbReference type="PANTHER" id="PTHR42085">
    <property type="entry name" value="F-BOX DOMAIN-CONTAINING PROTEIN"/>
    <property type="match status" value="1"/>
</dbReference>
<evidence type="ECO:0000313" key="1">
    <source>
        <dbReference type="EMBL" id="GIZ48584.1"/>
    </source>
</evidence>
<dbReference type="OrthoDB" id="3645350at2759"/>
<name>A0A9P3FL42_9PEZI</name>
<reference evidence="1 2" key="1">
    <citation type="submission" date="2021-01" db="EMBL/GenBank/DDBJ databases">
        <title>Cercospora kikuchii MAFF 305040 whole genome shotgun sequence.</title>
        <authorList>
            <person name="Kashiwa T."/>
            <person name="Suzuki T."/>
        </authorList>
    </citation>
    <scope>NUCLEOTIDE SEQUENCE [LARGE SCALE GENOMIC DNA]</scope>
    <source>
        <strain evidence="1 2">MAFF 305040</strain>
    </source>
</reference>
<protein>
    <submittedName>
        <fullName evidence="1">Uncharacterized protein</fullName>
    </submittedName>
</protein>
<keyword evidence="2" id="KW-1185">Reference proteome</keyword>
<gene>
    <name evidence="1" type="ORF">CKM354_001163800</name>
</gene>
<sequence length="252" mass="27924">MSFEDEVQQATIAIEGLARTQLRNRFPYMKIEALEESLAETANVLVSMLVKQKKEICAAESRTSFMSLSAELRNAIYEMALKVEGAVNVSHQAVVCDYTTLLLANRQVYEEARPIWYGVNTFNLHVGFPRFWPLPQEPDTEFHSPRTVSKWVETLGSRAAMVKSVRLEVWGSETPGTTLLEIFSFAGQGLQFSGLTVHQGVLKCAGLLDGGVSPEVFKFSFRDGPEVAEDLYKAAGVSGEDILTAQLIKRLG</sequence>